<organism evidence="2 3">
    <name type="scientific">Suillus fuscotomentosus</name>
    <dbReference type="NCBI Taxonomy" id="1912939"/>
    <lineage>
        <taxon>Eukaryota</taxon>
        <taxon>Fungi</taxon>
        <taxon>Dikarya</taxon>
        <taxon>Basidiomycota</taxon>
        <taxon>Agaricomycotina</taxon>
        <taxon>Agaricomycetes</taxon>
        <taxon>Agaricomycetidae</taxon>
        <taxon>Boletales</taxon>
        <taxon>Suillineae</taxon>
        <taxon>Suillaceae</taxon>
        <taxon>Suillus</taxon>
    </lineage>
</organism>
<gene>
    <name evidence="2" type="ORF">F5891DRAFT_1258322</name>
</gene>
<dbReference type="InterPro" id="IPR039261">
    <property type="entry name" value="FNR_nucleotide-bd"/>
</dbReference>
<keyword evidence="3" id="KW-1185">Reference proteome</keyword>
<dbReference type="GeneID" id="64664373"/>
<dbReference type="EMBL" id="JABBWK010000092">
    <property type="protein sequence ID" value="KAG1893718.1"/>
    <property type="molecule type" value="Genomic_DNA"/>
</dbReference>
<dbReference type="Proteomes" id="UP001195769">
    <property type="component" value="Unassembled WGS sequence"/>
</dbReference>
<protein>
    <recommendedName>
        <fullName evidence="4">Ferric reductase NAD binding domain-containing protein</fullName>
    </recommendedName>
</protein>
<evidence type="ECO:0008006" key="4">
    <source>
        <dbReference type="Google" id="ProtNLM"/>
    </source>
</evidence>
<evidence type="ECO:0000256" key="1">
    <source>
        <dbReference type="SAM" id="Phobius"/>
    </source>
</evidence>
<proteinExistence type="predicted"/>
<dbReference type="AlphaFoldDB" id="A0AAD4DW61"/>
<dbReference type="Gene3D" id="3.40.50.80">
    <property type="entry name" value="Nucleotide-binding domain of ferredoxin-NADP reductase (FNR) module"/>
    <property type="match status" value="1"/>
</dbReference>
<evidence type="ECO:0000313" key="3">
    <source>
        <dbReference type="Proteomes" id="UP001195769"/>
    </source>
</evidence>
<reference evidence="2" key="1">
    <citation type="journal article" date="2020" name="New Phytol.">
        <title>Comparative genomics reveals dynamic genome evolution in host specialist ectomycorrhizal fungi.</title>
        <authorList>
            <person name="Lofgren L.A."/>
            <person name="Nguyen N.H."/>
            <person name="Vilgalys R."/>
            <person name="Ruytinx J."/>
            <person name="Liao H.L."/>
            <person name="Branco S."/>
            <person name="Kuo A."/>
            <person name="LaButti K."/>
            <person name="Lipzen A."/>
            <person name="Andreopoulos W."/>
            <person name="Pangilinan J."/>
            <person name="Riley R."/>
            <person name="Hundley H."/>
            <person name="Na H."/>
            <person name="Barry K."/>
            <person name="Grigoriev I.V."/>
            <person name="Stajich J.E."/>
            <person name="Kennedy P.G."/>
        </authorList>
    </citation>
    <scope>NUCLEOTIDE SEQUENCE</scope>
    <source>
        <strain evidence="2">FC203</strain>
    </source>
</reference>
<evidence type="ECO:0000313" key="2">
    <source>
        <dbReference type="EMBL" id="KAG1893718.1"/>
    </source>
</evidence>
<keyword evidence="1" id="KW-1133">Transmembrane helix</keyword>
<accession>A0AAD4DW61</accession>
<sequence length="213" mass="23205">MSTGVVMLDGPYRGSSVDLGLYKSVFLVAGGSGIAFALGLLDNIIGRCVKLGRSQGGRTRIIEFTWCIGSFDRIVHPNATDIATAASNNPIDLHISIFVICLCDPEAVPHIPNSIITLLRLSIQDLLKDSISLPSSSEKEDLIEIRCDESQKMMGLGGGVAVCASGSEPRELDKRCENGFDDGYMTSYTGVFQELTFWFAVINLMRFLTLDCW</sequence>
<dbReference type="RefSeq" id="XP_041219294.1">
    <property type="nucleotide sequence ID" value="XM_041370075.1"/>
</dbReference>
<feature type="transmembrane region" description="Helical" evidence="1">
    <location>
        <begin position="20"/>
        <end position="41"/>
    </location>
</feature>
<name>A0AAD4DW61_9AGAM</name>
<comment type="caution">
    <text evidence="2">The sequence shown here is derived from an EMBL/GenBank/DDBJ whole genome shotgun (WGS) entry which is preliminary data.</text>
</comment>
<keyword evidence="1" id="KW-0812">Transmembrane</keyword>
<keyword evidence="1" id="KW-0472">Membrane</keyword>